<dbReference type="GO" id="GO:0000725">
    <property type="term" value="P:recombinational repair"/>
    <property type="evidence" value="ECO:0007669"/>
    <property type="project" value="InterPro"/>
</dbReference>
<feature type="region of interest" description="Disordered" evidence="1">
    <location>
        <begin position="85"/>
        <end position="123"/>
    </location>
</feature>
<feature type="compositionally biased region" description="Low complexity" evidence="1">
    <location>
        <begin position="85"/>
        <end position="95"/>
    </location>
</feature>
<feature type="region of interest" description="Disordered" evidence="1">
    <location>
        <begin position="200"/>
        <end position="219"/>
    </location>
</feature>
<dbReference type="PANTHER" id="PTHR14523">
    <property type="entry name" value="UNCHARACTERIZED PROTEIN C17ORF53 HOMOLOG"/>
    <property type="match status" value="1"/>
</dbReference>
<reference evidence="3 4" key="1">
    <citation type="submission" date="2016-08" db="EMBL/GenBank/DDBJ databases">
        <title>Genomes of anaerobic fungi encode conserved fungal cellulosomes for biomass hydrolysis.</title>
        <authorList>
            <consortium name="DOE Joint Genome Institute"/>
            <person name="Haitjema C.H."/>
            <person name="Gilmore S.P."/>
            <person name="Henske J.K."/>
            <person name="Solomon K.V."/>
            <person name="De Groot R."/>
            <person name="Kuo A."/>
            <person name="Mondo S.J."/>
            <person name="Salamov A.A."/>
            <person name="Labutti K."/>
            <person name="Zhao Z."/>
            <person name="Chiniquy J."/>
            <person name="Barry K."/>
            <person name="Brewer H.M."/>
            <person name="Purvine S.O."/>
            <person name="Wright A.T."/>
            <person name="Boxma B."/>
            <person name="Van Alen T."/>
            <person name="Hackstein J.H."/>
            <person name="Baker S.E."/>
            <person name="Grigoriev I.V."/>
            <person name="O'Malley M.A."/>
        </authorList>
    </citation>
    <scope>NUCLEOTIDE SEQUENCE [LARGE SCALE GENOMIC DNA]</scope>
    <source>
        <strain evidence="4">finn</strain>
    </source>
</reference>
<keyword evidence="4" id="KW-1185">Reference proteome</keyword>
<dbReference type="InterPro" id="IPR058570">
    <property type="entry name" value="HROB_OB"/>
</dbReference>
<gene>
    <name evidence="3" type="ORF">BCR36DRAFT_403083</name>
</gene>
<dbReference type="EMBL" id="MCFH01000009">
    <property type="protein sequence ID" value="ORX55523.1"/>
    <property type="molecule type" value="Genomic_DNA"/>
</dbReference>
<name>A0A1Y1VHG8_9FUNG</name>
<dbReference type="PANTHER" id="PTHR14523:SF1">
    <property type="entry name" value="HOMOLOGOUS RECOMBINATION OB-FOLD PROTEIN"/>
    <property type="match status" value="1"/>
</dbReference>
<feature type="compositionally biased region" description="Low complexity" evidence="1">
    <location>
        <begin position="200"/>
        <end position="213"/>
    </location>
</feature>
<feature type="region of interest" description="Disordered" evidence="1">
    <location>
        <begin position="564"/>
        <end position="596"/>
    </location>
</feature>
<dbReference type="Proteomes" id="UP000193719">
    <property type="component" value="Unassembled WGS sequence"/>
</dbReference>
<dbReference type="AlphaFoldDB" id="A0A1Y1VHG8"/>
<dbReference type="Pfam" id="PF15072">
    <property type="entry name" value="HROB"/>
    <property type="match status" value="1"/>
</dbReference>
<proteinExistence type="predicted"/>
<feature type="compositionally biased region" description="Acidic residues" evidence="1">
    <location>
        <begin position="576"/>
        <end position="596"/>
    </location>
</feature>
<feature type="compositionally biased region" description="Polar residues" evidence="1">
    <location>
        <begin position="101"/>
        <end position="123"/>
    </location>
</feature>
<evidence type="ECO:0000256" key="1">
    <source>
        <dbReference type="SAM" id="MobiDB-lite"/>
    </source>
</evidence>
<evidence type="ECO:0000259" key="2">
    <source>
        <dbReference type="Pfam" id="PF15072"/>
    </source>
</evidence>
<dbReference type="STRING" id="1754191.A0A1Y1VHG8"/>
<reference evidence="3 4" key="2">
    <citation type="submission" date="2016-08" db="EMBL/GenBank/DDBJ databases">
        <title>Pervasive Adenine N6-methylation of Active Genes in Fungi.</title>
        <authorList>
            <consortium name="DOE Joint Genome Institute"/>
            <person name="Mondo S.J."/>
            <person name="Dannebaum R.O."/>
            <person name="Kuo R.C."/>
            <person name="Labutti K."/>
            <person name="Haridas S."/>
            <person name="Kuo A."/>
            <person name="Salamov A."/>
            <person name="Ahrendt S.R."/>
            <person name="Lipzen A."/>
            <person name="Sullivan W."/>
            <person name="Andreopoulos W.B."/>
            <person name="Clum A."/>
            <person name="Lindquist E."/>
            <person name="Daum C."/>
            <person name="Ramamoorthy G.K."/>
            <person name="Gryganskyi A."/>
            <person name="Culley D."/>
            <person name="Magnuson J.K."/>
            <person name="James T.Y."/>
            <person name="O'Malley M.A."/>
            <person name="Stajich J.E."/>
            <person name="Spatafora J.W."/>
            <person name="Visel A."/>
            <person name="Grigoriev I.V."/>
        </authorList>
    </citation>
    <scope>NUCLEOTIDE SEQUENCE [LARGE SCALE GENOMIC DNA]</scope>
    <source>
        <strain evidence="4">finn</strain>
    </source>
</reference>
<evidence type="ECO:0000313" key="3">
    <source>
        <dbReference type="EMBL" id="ORX55523.1"/>
    </source>
</evidence>
<protein>
    <recommendedName>
        <fullName evidence="2">Homologous recombination OB-fold protein OB-fold domain-containing protein</fullName>
    </recommendedName>
</protein>
<dbReference type="OrthoDB" id="5600208at2759"/>
<feature type="domain" description="Homologous recombination OB-fold protein OB-fold" evidence="2">
    <location>
        <begin position="319"/>
        <end position="400"/>
    </location>
</feature>
<feature type="compositionally biased region" description="Low complexity" evidence="1">
    <location>
        <begin position="566"/>
        <end position="575"/>
    </location>
</feature>
<dbReference type="InterPro" id="IPR028045">
    <property type="entry name" value="HROB"/>
</dbReference>
<evidence type="ECO:0000313" key="4">
    <source>
        <dbReference type="Proteomes" id="UP000193719"/>
    </source>
</evidence>
<organism evidence="3 4">
    <name type="scientific">Piromyces finnis</name>
    <dbReference type="NCBI Taxonomy" id="1754191"/>
    <lineage>
        <taxon>Eukaryota</taxon>
        <taxon>Fungi</taxon>
        <taxon>Fungi incertae sedis</taxon>
        <taxon>Chytridiomycota</taxon>
        <taxon>Chytridiomycota incertae sedis</taxon>
        <taxon>Neocallimastigomycetes</taxon>
        <taxon>Neocallimastigales</taxon>
        <taxon>Neocallimastigaceae</taxon>
        <taxon>Piromyces</taxon>
    </lineage>
</organism>
<accession>A0A1Y1VHG8</accession>
<sequence length="816" mass="93445">MFRGITKTLNKFQKKNDEITNSITDLEISSYSNNENDLNTQVFNSTNSIASNSIRNSQIEYGNINKNQNIISSQTKIKQEIPIQNSQISESQNSNYRRTRQNPLNNKHSSSSYKRSNTQTSKYNKPFKIPSIVEKKPNDISNSQINTVNNQLNKRCYGNRISNSQFGFRSSNIFYNNEFNKGNEDNKINFNKNSFIGTSSISSSNKNSSNSSDSYKKLKIPGPAGRLPVLTPDERKILFYSHHINDIMKKRNNNYSIATQFKKNAQYNSFKRAKERVDLALNKNEVFESGSWVLMLRTLDLSQTKTKIIDIVKLRFPIEKIKSIVVLIKRIKAGDLDVSLIVQDPTGDMPAIMTKEAYEKYFGIMNQGTTLLLTNVSVFVLYKKGSYLNIGIKNISKIYTLDNITKAPIVIDIDKVNLSSKDIEKDIELAQNIFKGKNVIDFSDDDEDSDNENHFHDNRKGKKIENTNEKNNIDKQLDRSTTSKTIVKNSFYEDSEKSLLISNNNEEIKIQSTQVKVNENQENVNIPKQDKKVLEDIHINNNNVNTNNIKIENNGNELNEIKNETKNSNSNNNENDFNDISDDNTNLDESDDSDNIDDLMNDINFERSQELYSSFMNISNRKRSNSDSEKQDLDKSNVKKLADSITNSHTIEINKFQCKKTRFENITKENISASESLNNINDKNSDNIYSSGSAYSSMFQRTESLEIELSTSNDNNIFKKSNTSSRPTQTTTDMHSQQNTHINNMDDNANDNEIIQLNSPIPEKQKSFNYKNNNKINEDINNSLFLLKKTPKEKSVSDEDEVDELDLLMDDLESIY</sequence>
<comment type="caution">
    <text evidence="3">The sequence shown here is derived from an EMBL/GenBank/DDBJ whole genome shotgun (WGS) entry which is preliminary data.</text>
</comment>